<dbReference type="HOGENOM" id="CLU_083287_27_7_0"/>
<evidence type="ECO:0000256" key="3">
    <source>
        <dbReference type="ARBA" id="ARBA00023163"/>
    </source>
</evidence>
<dbReference type="Gene3D" id="1.10.10.10">
    <property type="entry name" value="Winged helix-like DNA-binding domain superfamily/Winged helix DNA-binding domain"/>
    <property type="match status" value="1"/>
</dbReference>
<sequence length="153" mass="16580">MTRAAAEPSTEVLDALRAVARELRVSGRTSEQRLGLHPAQLHALQQLAERPARSLAELAERTHTDPSSVSVVVQRLVERGLVVRTPAADDRRRTELSATTAGRSLVRRAPESTTRRVERALSSMGERDTAALARTLAALAKGLRTGDASDGRR</sequence>
<keyword evidence="2" id="KW-0238">DNA-binding</keyword>
<dbReference type="Pfam" id="PF12802">
    <property type="entry name" value="MarR_2"/>
    <property type="match status" value="1"/>
</dbReference>
<dbReference type="InterPro" id="IPR039422">
    <property type="entry name" value="MarR/SlyA-like"/>
</dbReference>
<dbReference type="PROSITE" id="PS01117">
    <property type="entry name" value="HTH_MARR_1"/>
    <property type="match status" value="1"/>
</dbReference>
<dbReference type="InterPro" id="IPR000835">
    <property type="entry name" value="HTH_MarR-typ"/>
</dbReference>
<name>W0RLE9_9BACT</name>
<dbReference type="GO" id="GO:0003677">
    <property type="term" value="F:DNA binding"/>
    <property type="evidence" value="ECO:0007669"/>
    <property type="project" value="UniProtKB-KW"/>
</dbReference>
<protein>
    <submittedName>
        <fullName evidence="5">Regulatory protein MarR</fullName>
    </submittedName>
</protein>
<dbReference type="InterPro" id="IPR023187">
    <property type="entry name" value="Tscrpt_reg_MarR-type_CS"/>
</dbReference>
<dbReference type="Proteomes" id="UP000019151">
    <property type="component" value="Chromosome"/>
</dbReference>
<dbReference type="RefSeq" id="WP_025413342.1">
    <property type="nucleotide sequence ID" value="NZ_CP007128.1"/>
</dbReference>
<dbReference type="EMBL" id="CP007128">
    <property type="protein sequence ID" value="AHG91909.1"/>
    <property type="molecule type" value="Genomic_DNA"/>
</dbReference>
<evidence type="ECO:0000256" key="2">
    <source>
        <dbReference type="ARBA" id="ARBA00023125"/>
    </source>
</evidence>
<evidence type="ECO:0000313" key="6">
    <source>
        <dbReference type="Proteomes" id="UP000019151"/>
    </source>
</evidence>
<gene>
    <name evidence="5" type="ORF">J421_4372</name>
</gene>
<dbReference type="AlphaFoldDB" id="W0RLE9"/>
<dbReference type="KEGG" id="gba:J421_4372"/>
<dbReference type="SUPFAM" id="SSF46785">
    <property type="entry name" value="Winged helix' DNA-binding domain"/>
    <property type="match status" value="1"/>
</dbReference>
<dbReference type="SMART" id="SM00347">
    <property type="entry name" value="HTH_MARR"/>
    <property type="match status" value="1"/>
</dbReference>
<dbReference type="eggNOG" id="COG1846">
    <property type="taxonomic scope" value="Bacteria"/>
</dbReference>
<organism evidence="5 6">
    <name type="scientific">Gemmatirosa kalamazoonensis</name>
    <dbReference type="NCBI Taxonomy" id="861299"/>
    <lineage>
        <taxon>Bacteria</taxon>
        <taxon>Pseudomonadati</taxon>
        <taxon>Gemmatimonadota</taxon>
        <taxon>Gemmatimonadia</taxon>
        <taxon>Gemmatimonadales</taxon>
        <taxon>Gemmatimonadaceae</taxon>
        <taxon>Gemmatirosa</taxon>
    </lineage>
</organism>
<keyword evidence="6" id="KW-1185">Reference proteome</keyword>
<evidence type="ECO:0000256" key="1">
    <source>
        <dbReference type="ARBA" id="ARBA00023015"/>
    </source>
</evidence>
<proteinExistence type="predicted"/>
<evidence type="ECO:0000259" key="4">
    <source>
        <dbReference type="PROSITE" id="PS50995"/>
    </source>
</evidence>
<dbReference type="GO" id="GO:0003700">
    <property type="term" value="F:DNA-binding transcription factor activity"/>
    <property type="evidence" value="ECO:0007669"/>
    <property type="project" value="InterPro"/>
</dbReference>
<dbReference type="InParanoid" id="W0RLE9"/>
<dbReference type="PANTHER" id="PTHR33164:SF103">
    <property type="entry name" value="REGULATORY PROTEIN MARR"/>
    <property type="match status" value="1"/>
</dbReference>
<dbReference type="InterPro" id="IPR036390">
    <property type="entry name" value="WH_DNA-bd_sf"/>
</dbReference>
<dbReference type="GO" id="GO:0006950">
    <property type="term" value="P:response to stress"/>
    <property type="evidence" value="ECO:0007669"/>
    <property type="project" value="TreeGrafter"/>
</dbReference>
<dbReference type="PROSITE" id="PS50995">
    <property type="entry name" value="HTH_MARR_2"/>
    <property type="match status" value="1"/>
</dbReference>
<dbReference type="PANTHER" id="PTHR33164">
    <property type="entry name" value="TRANSCRIPTIONAL REGULATOR, MARR FAMILY"/>
    <property type="match status" value="1"/>
</dbReference>
<dbReference type="FunCoup" id="W0RLE9">
    <property type="interactions" value="11"/>
</dbReference>
<reference evidence="5 6" key="1">
    <citation type="journal article" date="2014" name="Genome Announc.">
        <title>Genome Sequence and Methylome of Soil Bacterium Gemmatirosa kalamazoonensis KBS708T, a Member of the Rarely Cultivated Gemmatimonadetes Phylum.</title>
        <authorList>
            <person name="Debruyn J.M."/>
            <person name="Radosevich M."/>
            <person name="Wommack K.E."/>
            <person name="Polson S.W."/>
            <person name="Hauser L.J."/>
            <person name="Fawaz M.N."/>
            <person name="Korlach J."/>
            <person name="Tsai Y.C."/>
        </authorList>
    </citation>
    <scope>NUCLEOTIDE SEQUENCE [LARGE SCALE GENOMIC DNA]</scope>
    <source>
        <strain evidence="5 6">KBS708</strain>
    </source>
</reference>
<dbReference type="InterPro" id="IPR036388">
    <property type="entry name" value="WH-like_DNA-bd_sf"/>
</dbReference>
<dbReference type="OrthoDB" id="9814496at2"/>
<feature type="domain" description="HTH marR-type" evidence="4">
    <location>
        <begin position="9"/>
        <end position="141"/>
    </location>
</feature>
<accession>W0RLE9</accession>
<keyword evidence="3" id="KW-0804">Transcription</keyword>
<keyword evidence="1" id="KW-0805">Transcription regulation</keyword>
<evidence type="ECO:0000313" key="5">
    <source>
        <dbReference type="EMBL" id="AHG91909.1"/>
    </source>
</evidence>